<dbReference type="OMA" id="MRVNHPR"/>
<proteinExistence type="inferred from homology"/>
<dbReference type="GeneID" id="4315704"/>
<dbReference type="InterPro" id="IPR010977">
    <property type="entry name" value="Aromatic_deC"/>
</dbReference>
<comment type="cofactor">
    <cofactor evidence="1 5 6">
        <name>pyridoxal 5'-phosphate</name>
        <dbReference type="ChEBI" id="CHEBI:597326"/>
    </cofactor>
</comment>
<keyword evidence="2" id="KW-0210">Decarboxylase</keyword>
<dbReference type="Gene3D" id="3.90.1150.170">
    <property type="match status" value="2"/>
</dbReference>
<dbReference type="Proteomes" id="UP000007963">
    <property type="component" value="Unassembled WGS sequence"/>
</dbReference>
<evidence type="ECO:0000256" key="1">
    <source>
        <dbReference type="ARBA" id="ARBA00001933"/>
    </source>
</evidence>
<dbReference type="EMBL" id="CH476595">
    <property type="protein sequence ID" value="EAU38089.1"/>
    <property type="molecule type" value="Genomic_DNA"/>
</dbReference>
<evidence type="ECO:0000256" key="2">
    <source>
        <dbReference type="ARBA" id="ARBA00022793"/>
    </source>
</evidence>
<dbReference type="SUPFAM" id="SSF53383">
    <property type="entry name" value="PLP-dependent transferases"/>
    <property type="match status" value="1"/>
</dbReference>
<sequence>MRGARDAPAPIFDVHEEIDAHWPYIQNILHDLRRVSDPGVDEPISKGTNNDDWEELTSLAIPQTTAQPLTKVVQEAYHIFDHRMRTNHPTFFSFIPSNSTELSWLGDILVSAFNAHTGGRIASAGPCGVETALVGWLASKINFPSTAGGFFVSGGSMANLMAMIIARDQVLPRGARSRGVIYVGDQVHYSISKAARVLGFGEDQVRQVKCNARFQTMPQDLQRQIRRDKQTGLIPFLVVATFGCTETGAIDPIDEISKIVSGEGLWLHVDGAFGASVALSSSRQEVASVLGLAHSVSWDAHKWLFQTYGCGMLLVHDKNKLVSSFHSKADIIDRERRLEPDIGEFWDFGIELTRPSRAMRLWFTFRVLGEERIGTWIDHGPDLTETIQSCLEERPCWEIVSRASLGILNFRYNPGGMTEEALAKVNEQIRQAMLASSTAAFMTTKLQGKVALRICCITTHLAREHAVNLVRVLDQTARAEYERQQHPSRRPSAALRR</sequence>
<dbReference type="eggNOG" id="KOG0628">
    <property type="taxonomic scope" value="Eukaryota"/>
</dbReference>
<evidence type="ECO:0000256" key="6">
    <source>
        <dbReference type="RuleBase" id="RU000382"/>
    </source>
</evidence>
<feature type="modified residue" description="N6-(pyridoxal phosphate)lysine" evidence="5">
    <location>
        <position position="302"/>
    </location>
</feature>
<keyword evidence="3 5" id="KW-0663">Pyridoxal phosphate</keyword>
<dbReference type="AlphaFoldDB" id="Q0CYA2"/>
<evidence type="ECO:0000313" key="8">
    <source>
        <dbReference type="Proteomes" id="UP000007963"/>
    </source>
</evidence>
<dbReference type="InterPro" id="IPR002129">
    <property type="entry name" value="PyrdxlP-dep_de-COase"/>
</dbReference>
<dbReference type="InterPro" id="IPR015424">
    <property type="entry name" value="PyrdxlP-dep_Trfase"/>
</dbReference>
<evidence type="ECO:0000313" key="7">
    <source>
        <dbReference type="EMBL" id="EAU38089.1"/>
    </source>
</evidence>
<dbReference type="RefSeq" id="XP_001208697.1">
    <property type="nucleotide sequence ID" value="XM_001208697.1"/>
</dbReference>
<keyword evidence="4 6" id="KW-0456">Lyase</keyword>
<comment type="similarity">
    <text evidence="6">Belongs to the group II decarboxylase family.</text>
</comment>
<dbReference type="PANTHER" id="PTHR11999">
    <property type="entry name" value="GROUP II PYRIDOXAL-5-PHOSPHATE DECARBOXYLASE"/>
    <property type="match status" value="1"/>
</dbReference>
<evidence type="ECO:0000256" key="4">
    <source>
        <dbReference type="ARBA" id="ARBA00023239"/>
    </source>
</evidence>
<organism evidence="7 8">
    <name type="scientific">Aspergillus terreus (strain NIH 2624 / FGSC A1156)</name>
    <dbReference type="NCBI Taxonomy" id="341663"/>
    <lineage>
        <taxon>Eukaryota</taxon>
        <taxon>Fungi</taxon>
        <taxon>Dikarya</taxon>
        <taxon>Ascomycota</taxon>
        <taxon>Pezizomycotina</taxon>
        <taxon>Eurotiomycetes</taxon>
        <taxon>Eurotiomycetidae</taxon>
        <taxon>Eurotiales</taxon>
        <taxon>Aspergillaceae</taxon>
        <taxon>Aspergillus</taxon>
        <taxon>Aspergillus subgen. Circumdati</taxon>
    </lineage>
</organism>
<dbReference type="PRINTS" id="PR00800">
    <property type="entry name" value="YHDCRBOXLASE"/>
</dbReference>
<protein>
    <submittedName>
        <fullName evidence="7">Uncharacterized protein</fullName>
    </submittedName>
</protein>
<dbReference type="STRING" id="341663.Q0CYA2"/>
<dbReference type="Gene3D" id="3.40.640.10">
    <property type="entry name" value="Type I PLP-dependent aspartate aminotransferase-like (Major domain)"/>
    <property type="match status" value="1"/>
</dbReference>
<dbReference type="VEuPathDB" id="FungiDB:ATEG_01332"/>
<dbReference type="InterPro" id="IPR015421">
    <property type="entry name" value="PyrdxlP-dep_Trfase_major"/>
</dbReference>
<dbReference type="GO" id="GO:0030170">
    <property type="term" value="F:pyridoxal phosphate binding"/>
    <property type="evidence" value="ECO:0007669"/>
    <property type="project" value="InterPro"/>
</dbReference>
<dbReference type="GO" id="GO:0016831">
    <property type="term" value="F:carboxy-lyase activity"/>
    <property type="evidence" value="ECO:0007669"/>
    <property type="project" value="UniProtKB-KW"/>
</dbReference>
<dbReference type="PANTHER" id="PTHR11999:SF70">
    <property type="entry name" value="MIP05841P"/>
    <property type="match status" value="1"/>
</dbReference>
<evidence type="ECO:0000256" key="5">
    <source>
        <dbReference type="PIRSR" id="PIRSR602129-50"/>
    </source>
</evidence>
<dbReference type="GO" id="GO:0006520">
    <property type="term" value="P:amino acid metabolic process"/>
    <property type="evidence" value="ECO:0007669"/>
    <property type="project" value="InterPro"/>
</dbReference>
<dbReference type="OrthoDB" id="2161780at2759"/>
<accession>Q0CYA2</accession>
<dbReference type="GO" id="GO:0019752">
    <property type="term" value="P:carboxylic acid metabolic process"/>
    <property type="evidence" value="ECO:0007669"/>
    <property type="project" value="InterPro"/>
</dbReference>
<evidence type="ECO:0000256" key="3">
    <source>
        <dbReference type="ARBA" id="ARBA00022898"/>
    </source>
</evidence>
<reference evidence="8" key="1">
    <citation type="submission" date="2005-09" db="EMBL/GenBank/DDBJ databases">
        <title>Annotation of the Aspergillus terreus NIH2624 genome.</title>
        <authorList>
            <person name="Birren B.W."/>
            <person name="Lander E.S."/>
            <person name="Galagan J.E."/>
            <person name="Nusbaum C."/>
            <person name="Devon K."/>
            <person name="Henn M."/>
            <person name="Ma L.-J."/>
            <person name="Jaffe D.B."/>
            <person name="Butler J."/>
            <person name="Alvarez P."/>
            <person name="Gnerre S."/>
            <person name="Grabherr M."/>
            <person name="Kleber M."/>
            <person name="Mauceli E.W."/>
            <person name="Brockman W."/>
            <person name="Rounsley S."/>
            <person name="Young S.K."/>
            <person name="LaButti K."/>
            <person name="Pushparaj V."/>
            <person name="DeCaprio D."/>
            <person name="Crawford M."/>
            <person name="Koehrsen M."/>
            <person name="Engels R."/>
            <person name="Montgomery P."/>
            <person name="Pearson M."/>
            <person name="Howarth C."/>
            <person name="Larson L."/>
            <person name="Luoma S."/>
            <person name="White J."/>
            <person name="Alvarado L."/>
            <person name="Kodira C.D."/>
            <person name="Zeng Q."/>
            <person name="Oleary S."/>
            <person name="Yandava C."/>
            <person name="Denning D.W."/>
            <person name="Nierman W.C."/>
            <person name="Milne T."/>
            <person name="Madden K."/>
        </authorList>
    </citation>
    <scope>NUCLEOTIDE SEQUENCE [LARGE SCALE GENOMIC DNA]</scope>
    <source>
        <strain evidence="8">NIH 2624 / FGSC A1156</strain>
    </source>
</reference>
<dbReference type="Pfam" id="PF00282">
    <property type="entry name" value="Pyridoxal_deC"/>
    <property type="match status" value="1"/>
</dbReference>
<gene>
    <name evidence="7" type="ORF">ATEG_01332</name>
</gene>
<name>Q0CYA2_ASPTN</name>
<dbReference type="HOGENOM" id="CLU_011856_0_4_1"/>